<dbReference type="InterPro" id="IPR006549">
    <property type="entry name" value="HAD-SF_hydro_IIIA"/>
</dbReference>
<keyword evidence="9" id="KW-1185">Reference proteome</keyword>
<dbReference type="NCBIfam" id="TIGR01662">
    <property type="entry name" value="HAD-SF-IIIA"/>
    <property type="match status" value="1"/>
</dbReference>
<comment type="subcellular location">
    <subcellularLocation>
        <location evidence="1">Cytoplasm</location>
    </subcellularLocation>
</comment>
<keyword evidence="3" id="KW-0963">Cytoplasm</keyword>
<dbReference type="Pfam" id="PF13242">
    <property type="entry name" value="Hydrolase_like"/>
    <property type="match status" value="1"/>
</dbReference>
<dbReference type="NCBIfam" id="TIGR01656">
    <property type="entry name" value="Histidinol-ppas"/>
    <property type="match status" value="1"/>
</dbReference>
<keyword evidence="4" id="KW-0479">Metal-binding</keyword>
<dbReference type="RefSeq" id="WP_071073100.1">
    <property type="nucleotide sequence ID" value="NZ_CP017755.1"/>
</dbReference>
<dbReference type="SUPFAM" id="SSF56784">
    <property type="entry name" value="HAD-like"/>
    <property type="match status" value="1"/>
</dbReference>
<proteinExistence type="inferred from homology"/>
<gene>
    <name evidence="8" type="ORF">BKK80_34250</name>
</gene>
<evidence type="ECO:0000256" key="6">
    <source>
        <dbReference type="ARBA" id="ARBA00023277"/>
    </source>
</evidence>
<sequence>MALADRDADRHADRHAGAVLLDKDGTLIEDVPYNADPRRIRLAPHAATALRCLGATGMPLVVVSNQPGVALGCFRSESLVLVQQRLAELFRANGARLDGFFYCPHHPDGRLPGLRARCLCRKPAPGMLLQAAAWLHFDLKHSWMIGDILDDIEAGRRAGCTTILVDNGNETEWRIDSWREPDYTVQDLDMAARLVERAGRPGAGPGGEQP</sequence>
<dbReference type="InterPro" id="IPR004446">
    <property type="entry name" value="Heptose_bisP_phosphatase"/>
</dbReference>
<dbReference type="CDD" id="cd07503">
    <property type="entry name" value="HAD_HisB-N"/>
    <property type="match status" value="1"/>
</dbReference>
<dbReference type="PANTHER" id="PTHR42891:SF1">
    <property type="entry name" value="D-GLYCERO-BETA-D-MANNO-HEPTOSE-1,7-BISPHOSPHATE 7-PHOSPHATASE"/>
    <property type="match status" value="1"/>
</dbReference>
<dbReference type="InterPro" id="IPR023214">
    <property type="entry name" value="HAD_sf"/>
</dbReference>
<comment type="similarity">
    <text evidence="2">Belongs to the GmhB family.</text>
</comment>
<evidence type="ECO:0000256" key="4">
    <source>
        <dbReference type="ARBA" id="ARBA00022723"/>
    </source>
</evidence>
<evidence type="ECO:0000256" key="5">
    <source>
        <dbReference type="ARBA" id="ARBA00022801"/>
    </source>
</evidence>
<accession>A0ABM6FFB7</accession>
<reference evidence="8 9" key="1">
    <citation type="submission" date="2016-10" db="EMBL/GenBank/DDBJ databases">
        <title>Complete genome sequences of three Cupriavidus strains isolated from various Malaysian environments.</title>
        <authorList>
            <person name="Abdullah A.A.-A."/>
            <person name="Shafie N.A.H."/>
            <person name="Lau N.S."/>
        </authorList>
    </citation>
    <scope>NUCLEOTIDE SEQUENCE [LARGE SCALE GENOMIC DNA]</scope>
    <source>
        <strain evidence="8 9">USMAA1020</strain>
    </source>
</reference>
<protein>
    <recommendedName>
        <fullName evidence="7">D,D-heptose 1,7-bisphosphate phosphatase</fullName>
    </recommendedName>
</protein>
<dbReference type="InterPro" id="IPR006543">
    <property type="entry name" value="Histidinol-phos"/>
</dbReference>
<keyword evidence="6" id="KW-0119">Carbohydrate metabolism</keyword>
<evidence type="ECO:0000256" key="7">
    <source>
        <dbReference type="ARBA" id="ARBA00031828"/>
    </source>
</evidence>
<dbReference type="Proteomes" id="UP000177515">
    <property type="component" value="Chromosome 2"/>
</dbReference>
<evidence type="ECO:0000256" key="1">
    <source>
        <dbReference type="ARBA" id="ARBA00004496"/>
    </source>
</evidence>
<dbReference type="EMBL" id="CP017755">
    <property type="protein sequence ID" value="AOZ10602.1"/>
    <property type="molecule type" value="Genomic_DNA"/>
</dbReference>
<name>A0ABM6FFB7_9BURK</name>
<keyword evidence="5" id="KW-0378">Hydrolase</keyword>
<evidence type="ECO:0000313" key="8">
    <source>
        <dbReference type="EMBL" id="AOZ10602.1"/>
    </source>
</evidence>
<dbReference type="Gene3D" id="3.40.50.1000">
    <property type="entry name" value="HAD superfamily/HAD-like"/>
    <property type="match status" value="1"/>
</dbReference>
<dbReference type="InterPro" id="IPR036412">
    <property type="entry name" value="HAD-like_sf"/>
</dbReference>
<organism evidence="8 9">
    <name type="scientific">Cupriavidus malaysiensis</name>
    <dbReference type="NCBI Taxonomy" id="367825"/>
    <lineage>
        <taxon>Bacteria</taxon>
        <taxon>Pseudomonadati</taxon>
        <taxon>Pseudomonadota</taxon>
        <taxon>Betaproteobacteria</taxon>
        <taxon>Burkholderiales</taxon>
        <taxon>Burkholderiaceae</taxon>
        <taxon>Cupriavidus</taxon>
    </lineage>
</organism>
<evidence type="ECO:0000256" key="2">
    <source>
        <dbReference type="ARBA" id="ARBA00005628"/>
    </source>
</evidence>
<evidence type="ECO:0000313" key="9">
    <source>
        <dbReference type="Proteomes" id="UP000177515"/>
    </source>
</evidence>
<dbReference type="PANTHER" id="PTHR42891">
    <property type="entry name" value="D-GLYCERO-BETA-D-MANNO-HEPTOSE-1,7-BISPHOSPHATE 7-PHOSPHATASE"/>
    <property type="match status" value="1"/>
</dbReference>
<evidence type="ECO:0000256" key="3">
    <source>
        <dbReference type="ARBA" id="ARBA00022490"/>
    </source>
</evidence>